<evidence type="ECO:0000256" key="3">
    <source>
        <dbReference type="ARBA" id="ARBA00023157"/>
    </source>
</evidence>
<dbReference type="PANTHER" id="PTHR10913">
    <property type="entry name" value="FOLLISTATIN-RELATED"/>
    <property type="match status" value="1"/>
</dbReference>
<evidence type="ECO:0000256" key="1">
    <source>
        <dbReference type="ARBA" id="ARBA00022690"/>
    </source>
</evidence>
<dbReference type="EMBL" id="OE179184">
    <property type="protein sequence ID" value="CAD7567934.1"/>
    <property type="molecule type" value="Genomic_DNA"/>
</dbReference>
<reference evidence="6" key="1">
    <citation type="submission" date="2020-11" db="EMBL/GenBank/DDBJ databases">
        <authorList>
            <person name="Tran Van P."/>
        </authorList>
    </citation>
    <scope>NUCLEOTIDE SEQUENCE</scope>
</reference>
<evidence type="ECO:0000256" key="2">
    <source>
        <dbReference type="ARBA" id="ARBA00022900"/>
    </source>
</evidence>
<keyword evidence="3" id="KW-1015">Disulfide bond</keyword>
<dbReference type="InterPro" id="IPR002350">
    <property type="entry name" value="Kazal_dom"/>
</dbReference>
<dbReference type="FunFam" id="3.30.60.30:FF:000024">
    <property type="entry name" value="Transmembrane agrin"/>
    <property type="match status" value="1"/>
</dbReference>
<keyword evidence="1" id="KW-0646">Protease inhibitor</keyword>
<dbReference type="SUPFAM" id="SSF100895">
    <property type="entry name" value="Kazal-type serine protease inhibitors"/>
    <property type="match status" value="1"/>
</dbReference>
<gene>
    <name evidence="6" type="ORF">TCMB3V08_LOCUS710</name>
</gene>
<keyword evidence="2" id="KW-0722">Serine protease inhibitor</keyword>
<dbReference type="SMART" id="SM00280">
    <property type="entry name" value="KAZAL"/>
    <property type="match status" value="1"/>
</dbReference>
<dbReference type="InterPro" id="IPR036058">
    <property type="entry name" value="Kazal_dom_sf"/>
</dbReference>
<dbReference type="CDD" id="cd00104">
    <property type="entry name" value="KAZAL_FS"/>
    <property type="match status" value="1"/>
</dbReference>
<feature type="region of interest" description="Disordered" evidence="4">
    <location>
        <begin position="257"/>
        <end position="291"/>
    </location>
</feature>
<evidence type="ECO:0000313" key="6">
    <source>
        <dbReference type="EMBL" id="CAD7567934.1"/>
    </source>
</evidence>
<evidence type="ECO:0000259" key="5">
    <source>
        <dbReference type="PROSITE" id="PS51465"/>
    </source>
</evidence>
<organism evidence="6">
    <name type="scientific">Timema californicum</name>
    <name type="common">California timema</name>
    <name type="synonym">Walking stick</name>
    <dbReference type="NCBI Taxonomy" id="61474"/>
    <lineage>
        <taxon>Eukaryota</taxon>
        <taxon>Metazoa</taxon>
        <taxon>Ecdysozoa</taxon>
        <taxon>Arthropoda</taxon>
        <taxon>Hexapoda</taxon>
        <taxon>Insecta</taxon>
        <taxon>Pterygota</taxon>
        <taxon>Neoptera</taxon>
        <taxon>Polyneoptera</taxon>
        <taxon>Phasmatodea</taxon>
        <taxon>Timematodea</taxon>
        <taxon>Timematoidea</taxon>
        <taxon>Timematidae</taxon>
        <taxon>Timema</taxon>
    </lineage>
</organism>
<feature type="compositionally biased region" description="Polar residues" evidence="4">
    <location>
        <begin position="278"/>
        <end position="291"/>
    </location>
</feature>
<name>A0A7R9IW70_TIMCA</name>
<dbReference type="Gene3D" id="3.30.60.30">
    <property type="match status" value="1"/>
</dbReference>
<dbReference type="InterPro" id="IPR003645">
    <property type="entry name" value="Fol_N"/>
</dbReference>
<dbReference type="PANTHER" id="PTHR10913:SF45">
    <property type="entry name" value="FOLLISTATIN, ISOFORM A-RELATED"/>
    <property type="match status" value="1"/>
</dbReference>
<dbReference type="PROSITE" id="PS51465">
    <property type="entry name" value="KAZAL_2"/>
    <property type="match status" value="1"/>
</dbReference>
<dbReference type="GO" id="GO:0005576">
    <property type="term" value="C:extracellular region"/>
    <property type="evidence" value="ECO:0007669"/>
    <property type="project" value="TreeGrafter"/>
</dbReference>
<proteinExistence type="predicted"/>
<dbReference type="GO" id="GO:0030154">
    <property type="term" value="P:cell differentiation"/>
    <property type="evidence" value="ECO:0007669"/>
    <property type="project" value="TreeGrafter"/>
</dbReference>
<dbReference type="AlphaFoldDB" id="A0A7R9IW70"/>
<dbReference type="SMART" id="SM00274">
    <property type="entry name" value="FOLN"/>
    <property type="match status" value="1"/>
</dbReference>
<sequence length="291" mass="33298">MHRWDPARCPRGQRLYYCNRLNCRGWYTRLRFVIGSLVYCESSALDHVATEAGLNRRDFYIPWLRRWRVKRTNKQELGNYISENVLNDLLSPNIGNKLANEVLARENLKEMLPYLHGGRVEKHFENTTLRIPGRDQKFDLPVIDSLQARGMALVLLLVVSELTRGCYIFPAEVPDPCRDRKCPYGARCVPSMDGRTATCECPARCPVYGDHAGSRPVCGSDGVDYRDQCELRRAACTGNAEITVKFHGKCDIDSLRHHKRETPNSHQKCPSKRGSPALKNNTQTYDTWPDD</sequence>
<accession>A0A7R9IW70</accession>
<feature type="domain" description="Kazal-like" evidence="5">
    <location>
        <begin position="193"/>
        <end position="252"/>
    </location>
</feature>
<dbReference type="InterPro" id="IPR050653">
    <property type="entry name" value="Prot_Inhib_GrowthFact_Antg"/>
</dbReference>
<evidence type="ECO:0000256" key="4">
    <source>
        <dbReference type="SAM" id="MobiDB-lite"/>
    </source>
</evidence>
<dbReference type="Pfam" id="PF07648">
    <property type="entry name" value="Kazal_2"/>
    <property type="match status" value="1"/>
</dbReference>
<protein>
    <submittedName>
        <fullName evidence="6">(California timema) hypothetical protein</fullName>
    </submittedName>
</protein>